<comment type="caution">
    <text evidence="1">The sequence shown here is derived from an EMBL/GenBank/DDBJ whole genome shotgun (WGS) entry which is preliminary data.</text>
</comment>
<dbReference type="OrthoDB" id="283452at2"/>
<sequence>MTSVGEFDLPSGRGLYLRELRQYLTYEGMLEGLPTVERNKEQIEELVSEHRDNPYPGGPYLIRPTEAPIELPQDDPYPFGIPSALPRVTCIGRFDSLDPARDRSRDFSGLVVIWFQDDFAFPIDPAVVAQLLAIDWEAHAADMEY</sequence>
<organism evidence="1 2">
    <name type="scientific">Sorangium cellulosum</name>
    <name type="common">Polyangium cellulosum</name>
    <dbReference type="NCBI Taxonomy" id="56"/>
    <lineage>
        <taxon>Bacteria</taxon>
        <taxon>Pseudomonadati</taxon>
        <taxon>Myxococcota</taxon>
        <taxon>Polyangia</taxon>
        <taxon>Polyangiales</taxon>
        <taxon>Polyangiaceae</taxon>
        <taxon>Sorangium</taxon>
    </lineage>
</organism>
<protein>
    <submittedName>
        <fullName evidence="1">Uncharacterized protein</fullName>
    </submittedName>
</protein>
<gene>
    <name evidence="1" type="ORF">BE15_41415</name>
</gene>
<evidence type="ECO:0000313" key="1">
    <source>
        <dbReference type="EMBL" id="KYF67805.1"/>
    </source>
</evidence>
<dbReference type="RefSeq" id="WP_061609575.1">
    <property type="nucleotide sequence ID" value="NZ_JEMA01000616.1"/>
</dbReference>
<evidence type="ECO:0000313" key="2">
    <source>
        <dbReference type="Proteomes" id="UP000075260"/>
    </source>
</evidence>
<name>A0A150QIH9_SORCE</name>
<dbReference type="EMBL" id="JEMA01000616">
    <property type="protein sequence ID" value="KYF67805.1"/>
    <property type="molecule type" value="Genomic_DNA"/>
</dbReference>
<dbReference type="Proteomes" id="UP000075260">
    <property type="component" value="Unassembled WGS sequence"/>
</dbReference>
<reference evidence="1 2" key="1">
    <citation type="submission" date="2014-02" db="EMBL/GenBank/DDBJ databases">
        <title>The small core and large imbalanced accessory genome model reveals a collaborative survival strategy of Sorangium cellulosum strains in nature.</title>
        <authorList>
            <person name="Han K."/>
            <person name="Peng R."/>
            <person name="Blom J."/>
            <person name="Li Y.-Z."/>
        </authorList>
    </citation>
    <scope>NUCLEOTIDE SEQUENCE [LARGE SCALE GENOMIC DNA]</scope>
    <source>
        <strain evidence="1 2">So0008-312</strain>
    </source>
</reference>
<accession>A0A150QIH9</accession>
<proteinExistence type="predicted"/>
<dbReference type="AlphaFoldDB" id="A0A150QIH9"/>